<protein>
    <submittedName>
        <fullName evidence="3">Methyltransferase family protein</fullName>
    </submittedName>
</protein>
<evidence type="ECO:0000259" key="2">
    <source>
        <dbReference type="Pfam" id="PF08242"/>
    </source>
</evidence>
<dbReference type="SUPFAM" id="SSF53335">
    <property type="entry name" value="S-adenosyl-L-methionine-dependent methyltransferases"/>
    <property type="match status" value="1"/>
</dbReference>
<keyword evidence="4" id="KW-1185">Reference proteome</keyword>
<dbReference type="PANTHER" id="PTHR43861">
    <property type="entry name" value="TRANS-ACONITATE 2-METHYLTRANSFERASE-RELATED"/>
    <property type="match status" value="1"/>
</dbReference>
<reference evidence="3 4" key="1">
    <citation type="submission" date="2019-03" db="EMBL/GenBank/DDBJ databases">
        <title>Genomic Encyclopedia of Type Strains, Phase IV (KMG-IV): sequencing the most valuable type-strain genomes for metagenomic binning, comparative biology and taxonomic classification.</title>
        <authorList>
            <person name="Goeker M."/>
        </authorList>
    </citation>
    <scope>NUCLEOTIDE SEQUENCE [LARGE SCALE GENOMIC DNA]</scope>
    <source>
        <strain evidence="3 4">DSM 45361</strain>
    </source>
</reference>
<proteinExistence type="predicted"/>
<evidence type="ECO:0000313" key="4">
    <source>
        <dbReference type="Proteomes" id="UP000295444"/>
    </source>
</evidence>
<dbReference type="InterPro" id="IPR029063">
    <property type="entry name" value="SAM-dependent_MTases_sf"/>
</dbReference>
<feature type="domain" description="Methyltransferase type 12" evidence="2">
    <location>
        <begin position="46"/>
        <end position="135"/>
    </location>
</feature>
<comment type="caution">
    <text evidence="3">The sequence shown here is derived from an EMBL/GenBank/DDBJ whole genome shotgun (WGS) entry which is preliminary data.</text>
</comment>
<dbReference type="PANTHER" id="PTHR43861:SF3">
    <property type="entry name" value="PUTATIVE (AFU_ORTHOLOGUE AFUA_2G14390)-RELATED"/>
    <property type="match status" value="1"/>
</dbReference>
<dbReference type="GO" id="GO:0008168">
    <property type="term" value="F:methyltransferase activity"/>
    <property type="evidence" value="ECO:0007669"/>
    <property type="project" value="UniProtKB-KW"/>
</dbReference>
<dbReference type="Proteomes" id="UP000295444">
    <property type="component" value="Unassembled WGS sequence"/>
</dbReference>
<evidence type="ECO:0000256" key="1">
    <source>
        <dbReference type="ARBA" id="ARBA00022679"/>
    </source>
</evidence>
<dbReference type="InterPro" id="IPR013217">
    <property type="entry name" value="Methyltransf_12"/>
</dbReference>
<evidence type="ECO:0000313" key="3">
    <source>
        <dbReference type="EMBL" id="TDQ00378.1"/>
    </source>
</evidence>
<dbReference type="CDD" id="cd02440">
    <property type="entry name" value="AdoMet_MTases"/>
    <property type="match status" value="1"/>
</dbReference>
<dbReference type="EMBL" id="SNXZ01000002">
    <property type="protein sequence ID" value="TDQ00378.1"/>
    <property type="molecule type" value="Genomic_DNA"/>
</dbReference>
<dbReference type="GO" id="GO:0032259">
    <property type="term" value="P:methylation"/>
    <property type="evidence" value="ECO:0007669"/>
    <property type="project" value="UniProtKB-KW"/>
</dbReference>
<dbReference type="Gene3D" id="3.40.50.150">
    <property type="entry name" value="Vaccinia Virus protein VP39"/>
    <property type="match status" value="1"/>
</dbReference>
<dbReference type="AlphaFoldDB" id="A0A4R6SHG6"/>
<dbReference type="Pfam" id="PF08242">
    <property type="entry name" value="Methyltransf_12"/>
    <property type="match status" value="1"/>
</dbReference>
<organism evidence="3 4">
    <name type="scientific">Labedaea rhizosphaerae</name>
    <dbReference type="NCBI Taxonomy" id="598644"/>
    <lineage>
        <taxon>Bacteria</taxon>
        <taxon>Bacillati</taxon>
        <taxon>Actinomycetota</taxon>
        <taxon>Actinomycetes</taxon>
        <taxon>Pseudonocardiales</taxon>
        <taxon>Pseudonocardiaceae</taxon>
        <taxon>Labedaea</taxon>
    </lineage>
</organism>
<name>A0A4R6SHG6_LABRH</name>
<gene>
    <name evidence="3" type="ORF">EV186_102239</name>
</gene>
<sequence length="261" mass="29003">MGKYGDRLFVSTEAERQRLASLELAYDQGSFDTLSQVAIKTHWHCLELGAGAGSVARWLAAQVPDGMVTATDIDTRFLGDLQAENVRVRRHDLVTEEFPEATFDLIHARLLLSHLPERANILRKLFRWLKPGGVLVVEGMCWYPVNATENDVYRTGMNAYDKATATLVGTDSSFMQRLPALLGELGYVDVGVDLHGHVVQGGTPVADMWRRTVAMSRERAIEAGLATHADFDAFEELMHDPTFFGHGPVMAGTWGYRPEQV</sequence>
<accession>A0A4R6SHG6</accession>
<keyword evidence="3" id="KW-0489">Methyltransferase</keyword>
<keyword evidence="1 3" id="KW-0808">Transferase</keyword>